<dbReference type="AlphaFoldDB" id="A0A915HUZ4"/>
<sequence length="84" mass="9857">MISHTRSGLDLEWSEMEPRRRRARSACPVRGIFKMKSILTAVHRYFSDQKYEGSCGYHMRAKPSRPFVRPWLQSLGVICKSDNR</sequence>
<protein>
    <submittedName>
        <fullName evidence="2">Uncharacterized protein</fullName>
    </submittedName>
</protein>
<reference evidence="2" key="1">
    <citation type="submission" date="2022-11" db="UniProtKB">
        <authorList>
            <consortium name="WormBaseParasite"/>
        </authorList>
    </citation>
    <scope>IDENTIFICATION</scope>
</reference>
<evidence type="ECO:0000313" key="1">
    <source>
        <dbReference type="Proteomes" id="UP000887565"/>
    </source>
</evidence>
<proteinExistence type="predicted"/>
<dbReference type="WBParaSite" id="nRc.2.0.1.t05366-RA">
    <property type="protein sequence ID" value="nRc.2.0.1.t05366-RA"/>
    <property type="gene ID" value="nRc.2.0.1.g05366"/>
</dbReference>
<evidence type="ECO:0000313" key="2">
    <source>
        <dbReference type="WBParaSite" id="nRc.2.0.1.t05366-RA"/>
    </source>
</evidence>
<accession>A0A915HUZ4</accession>
<dbReference type="Proteomes" id="UP000887565">
    <property type="component" value="Unplaced"/>
</dbReference>
<organism evidence="1 2">
    <name type="scientific">Romanomermis culicivorax</name>
    <name type="common">Nematode worm</name>
    <dbReference type="NCBI Taxonomy" id="13658"/>
    <lineage>
        <taxon>Eukaryota</taxon>
        <taxon>Metazoa</taxon>
        <taxon>Ecdysozoa</taxon>
        <taxon>Nematoda</taxon>
        <taxon>Enoplea</taxon>
        <taxon>Dorylaimia</taxon>
        <taxon>Mermithida</taxon>
        <taxon>Mermithoidea</taxon>
        <taxon>Mermithidae</taxon>
        <taxon>Romanomermis</taxon>
    </lineage>
</organism>
<keyword evidence="1" id="KW-1185">Reference proteome</keyword>
<name>A0A915HUZ4_ROMCU</name>